<name>A0A382B521_9ZZZZ</name>
<protein>
    <submittedName>
        <fullName evidence="1">Uncharacterized protein</fullName>
    </submittedName>
</protein>
<dbReference type="AlphaFoldDB" id="A0A382B521"/>
<reference evidence="1" key="1">
    <citation type="submission" date="2018-05" db="EMBL/GenBank/DDBJ databases">
        <authorList>
            <person name="Lanie J.A."/>
            <person name="Ng W.-L."/>
            <person name="Kazmierczak K.M."/>
            <person name="Andrzejewski T.M."/>
            <person name="Davidsen T.M."/>
            <person name="Wayne K.J."/>
            <person name="Tettelin H."/>
            <person name="Glass J.I."/>
            <person name="Rusch D."/>
            <person name="Podicherti R."/>
            <person name="Tsui H.-C.T."/>
            <person name="Winkler M.E."/>
        </authorList>
    </citation>
    <scope>NUCLEOTIDE SEQUENCE</scope>
</reference>
<organism evidence="1">
    <name type="scientific">marine metagenome</name>
    <dbReference type="NCBI Taxonomy" id="408172"/>
    <lineage>
        <taxon>unclassified sequences</taxon>
        <taxon>metagenomes</taxon>
        <taxon>ecological metagenomes</taxon>
    </lineage>
</organism>
<gene>
    <name evidence="1" type="ORF">METZ01_LOCUS161217</name>
</gene>
<proteinExistence type="predicted"/>
<accession>A0A382B521</accession>
<feature type="non-terminal residue" evidence="1">
    <location>
        <position position="70"/>
    </location>
</feature>
<evidence type="ECO:0000313" key="1">
    <source>
        <dbReference type="EMBL" id="SVB08363.1"/>
    </source>
</evidence>
<dbReference type="EMBL" id="UINC01028049">
    <property type="protein sequence ID" value="SVB08363.1"/>
    <property type="molecule type" value="Genomic_DNA"/>
</dbReference>
<sequence length="70" mass="8105">MPGSKKYAGKFNAEEVKIIERFMKKYNVNPNQLVKRSVFLAIGYTEYENLASTDPKFGKIFRTIIDEAQK</sequence>